<dbReference type="InterPro" id="IPR045092">
    <property type="entry name" value="Rrp6-like"/>
</dbReference>
<gene>
    <name evidence="13" type="primary">EXOSC10</name>
    <name evidence="13" type="ORF">DERF_008252</name>
    <name evidence="12" type="ORF">HUG17_2425</name>
</gene>
<feature type="region of interest" description="Disordered" evidence="10">
    <location>
        <begin position="652"/>
        <end position="674"/>
    </location>
</feature>
<dbReference type="Gene3D" id="1.10.150.80">
    <property type="entry name" value="HRDC domain"/>
    <property type="match status" value="1"/>
</dbReference>
<dbReference type="GO" id="GO:0071037">
    <property type="term" value="P:nuclear polyadenylation-dependent snRNA catabolic process"/>
    <property type="evidence" value="ECO:0007669"/>
    <property type="project" value="TreeGrafter"/>
</dbReference>
<keyword evidence="14" id="KW-1185">Reference proteome</keyword>
<dbReference type="Pfam" id="PF01612">
    <property type="entry name" value="DNA_pol_A_exo1"/>
    <property type="match status" value="1"/>
</dbReference>
<evidence type="ECO:0000256" key="5">
    <source>
        <dbReference type="ARBA" id="ARBA00022835"/>
    </source>
</evidence>
<dbReference type="SMART" id="SM00474">
    <property type="entry name" value="35EXOc"/>
    <property type="match status" value="1"/>
</dbReference>
<dbReference type="SMART" id="SM00341">
    <property type="entry name" value="HRDC"/>
    <property type="match status" value="1"/>
</dbReference>
<dbReference type="GO" id="GO:0000467">
    <property type="term" value="P:exonucleolytic trimming to generate mature 3'-end of 5.8S rRNA from tricistronic rRNA transcript (SSU-rRNA, 5.8S rRNA, LSU-rRNA)"/>
    <property type="evidence" value="ECO:0007669"/>
    <property type="project" value="InterPro"/>
</dbReference>
<dbReference type="FunFam" id="3.30.420.10:FF:000059">
    <property type="entry name" value="Exosome complex exonuclease Rrp6"/>
    <property type="match status" value="1"/>
</dbReference>
<protein>
    <recommendedName>
        <fullName evidence="9">Exosome complex component 10 homolog</fullName>
    </recommendedName>
</protein>
<dbReference type="GO" id="GO:0005730">
    <property type="term" value="C:nucleolus"/>
    <property type="evidence" value="ECO:0007669"/>
    <property type="project" value="TreeGrafter"/>
</dbReference>
<dbReference type="GO" id="GO:0071040">
    <property type="term" value="P:nuclear polyadenylation-dependent antisense transcript catabolic process"/>
    <property type="evidence" value="ECO:0007669"/>
    <property type="project" value="TreeGrafter"/>
</dbReference>
<reference evidence="12" key="3">
    <citation type="journal article" date="2021" name="World Allergy Organ. J.">
        <title>Chromosome-level assembly of Dermatophagoides farinae genome and transcriptome reveals two novel allergens Der f 37 and Der f 39.</title>
        <authorList>
            <person name="Chen J."/>
            <person name="Cai Z."/>
            <person name="Fan D."/>
            <person name="Hu J."/>
            <person name="Hou Y."/>
            <person name="He Y."/>
            <person name="Zhang Z."/>
            <person name="Zhao Z."/>
            <person name="Gao P."/>
            <person name="Hu W."/>
            <person name="Sun J."/>
            <person name="Li J."/>
            <person name="Ji K."/>
        </authorList>
    </citation>
    <scope>NUCLEOTIDE SEQUENCE</scope>
    <source>
        <strain evidence="12">JKM2019</strain>
    </source>
</reference>
<dbReference type="GO" id="GO:0000176">
    <property type="term" value="C:nuclear exosome (RNase complex)"/>
    <property type="evidence" value="ECO:0007669"/>
    <property type="project" value="TreeGrafter"/>
</dbReference>
<dbReference type="PROSITE" id="PS50967">
    <property type="entry name" value="HRDC"/>
    <property type="match status" value="1"/>
</dbReference>
<evidence type="ECO:0000256" key="6">
    <source>
        <dbReference type="ARBA" id="ARBA00022839"/>
    </source>
</evidence>
<feature type="region of interest" description="Disordered" evidence="10">
    <location>
        <begin position="607"/>
        <end position="630"/>
    </location>
</feature>
<dbReference type="InterPro" id="IPR002562">
    <property type="entry name" value="3'-5'_exonuclease_dom"/>
</dbReference>
<accession>A0A922I2U0</accession>
<evidence type="ECO:0000259" key="11">
    <source>
        <dbReference type="PROSITE" id="PS50967"/>
    </source>
</evidence>
<dbReference type="AlphaFoldDB" id="A0A922I2U0"/>
<feature type="compositionally biased region" description="Basic and acidic residues" evidence="10">
    <location>
        <begin position="613"/>
        <end position="630"/>
    </location>
</feature>
<evidence type="ECO:0000313" key="12">
    <source>
        <dbReference type="EMBL" id="KAH7638392.1"/>
    </source>
</evidence>
<dbReference type="PANTHER" id="PTHR12124:SF47">
    <property type="entry name" value="EXOSOME COMPONENT 10"/>
    <property type="match status" value="1"/>
</dbReference>
<reference evidence="13" key="4">
    <citation type="journal article" date="2022" name="Res Sq">
        <title>Comparative Genomics Reveals Insights into the Divergent Evolution of Astigmatic Mites and Household Pest Adaptations.</title>
        <authorList>
            <person name="Xiong Q."/>
            <person name="Wan A.T.-Y."/>
            <person name="Liu X.-Y."/>
            <person name="Fung C.S.-H."/>
            <person name="Xiao X."/>
            <person name="Malainual N."/>
            <person name="Hou J."/>
            <person name="Wang L."/>
            <person name="Wang M."/>
            <person name="Yang K."/>
            <person name="Cui Y."/>
            <person name="Leung E."/>
            <person name="Nong W."/>
            <person name="Shin S.-K."/>
            <person name="Au S."/>
            <person name="Jeong K.Y."/>
            <person name="Chew F.T."/>
            <person name="Hui J."/>
            <person name="Leung T.F."/>
            <person name="Tungtrongchitr A."/>
            <person name="Zhong N."/>
            <person name="Liu Z."/>
            <person name="Tsui S."/>
        </authorList>
    </citation>
    <scope>NUCLEOTIDE SEQUENCE</scope>
    <source>
        <strain evidence="13">Derf</strain>
        <tissue evidence="13">Whole organism</tissue>
    </source>
</reference>
<dbReference type="GO" id="GO:0003727">
    <property type="term" value="F:single-stranded RNA binding"/>
    <property type="evidence" value="ECO:0007669"/>
    <property type="project" value="TreeGrafter"/>
</dbReference>
<evidence type="ECO:0000256" key="2">
    <source>
        <dbReference type="ARBA" id="ARBA00022552"/>
    </source>
</evidence>
<comment type="caution">
    <text evidence="13">The sequence shown here is derived from an EMBL/GenBank/DDBJ whole genome shotgun (WGS) entry which is preliminary data.</text>
</comment>
<dbReference type="PANTHER" id="PTHR12124">
    <property type="entry name" value="POLYMYOSITIS/SCLERODERMA AUTOANTIGEN-RELATED"/>
    <property type="match status" value="1"/>
</dbReference>
<keyword evidence="3" id="KW-0540">Nuclease</keyword>
<dbReference type="Gene3D" id="3.30.420.10">
    <property type="entry name" value="Ribonuclease H-like superfamily/Ribonuclease H"/>
    <property type="match status" value="1"/>
</dbReference>
<dbReference type="InterPro" id="IPR036397">
    <property type="entry name" value="RNaseH_sf"/>
</dbReference>
<dbReference type="Pfam" id="PF00570">
    <property type="entry name" value="HRDC"/>
    <property type="match status" value="1"/>
</dbReference>
<keyword evidence="7" id="KW-0539">Nucleus</keyword>
<dbReference type="GO" id="GO:0071039">
    <property type="term" value="P:nuclear polyadenylation-dependent CUT catabolic process"/>
    <property type="evidence" value="ECO:0007669"/>
    <property type="project" value="TreeGrafter"/>
</dbReference>
<dbReference type="GO" id="GO:0000175">
    <property type="term" value="F:3'-5'-RNA exonuclease activity"/>
    <property type="evidence" value="ECO:0007669"/>
    <property type="project" value="InterPro"/>
</dbReference>
<dbReference type="InterPro" id="IPR044876">
    <property type="entry name" value="HRDC_dom_sf"/>
</dbReference>
<dbReference type="GO" id="GO:0071038">
    <property type="term" value="P:TRAMP-dependent tRNA surveillance pathway"/>
    <property type="evidence" value="ECO:0007669"/>
    <property type="project" value="TreeGrafter"/>
</dbReference>
<dbReference type="EMBL" id="ASGP02000003">
    <property type="protein sequence ID" value="KAH9517592.1"/>
    <property type="molecule type" value="Genomic_DNA"/>
</dbReference>
<dbReference type="GO" id="GO:0071051">
    <property type="term" value="P:poly(A)-dependent snoRNA 3'-end processing"/>
    <property type="evidence" value="ECO:0007669"/>
    <property type="project" value="TreeGrafter"/>
</dbReference>
<evidence type="ECO:0000256" key="10">
    <source>
        <dbReference type="SAM" id="MobiDB-lite"/>
    </source>
</evidence>
<dbReference type="GO" id="GO:0071036">
    <property type="term" value="P:nuclear polyadenylation-dependent snoRNA catabolic process"/>
    <property type="evidence" value="ECO:0007669"/>
    <property type="project" value="TreeGrafter"/>
</dbReference>
<dbReference type="GO" id="GO:0000166">
    <property type="term" value="F:nucleotide binding"/>
    <property type="evidence" value="ECO:0007669"/>
    <property type="project" value="InterPro"/>
</dbReference>
<evidence type="ECO:0000313" key="14">
    <source>
        <dbReference type="Proteomes" id="UP000790347"/>
    </source>
</evidence>
<reference evidence="13" key="1">
    <citation type="submission" date="2013-05" db="EMBL/GenBank/DDBJ databases">
        <authorList>
            <person name="Yim A.K.Y."/>
            <person name="Chan T.F."/>
            <person name="Ji K.M."/>
            <person name="Liu X.Y."/>
            <person name="Zhou J.W."/>
            <person name="Li R.Q."/>
            <person name="Yang K.Y."/>
            <person name="Li J."/>
            <person name="Li M."/>
            <person name="Law P.T.W."/>
            <person name="Wu Y.L."/>
            <person name="Cai Z.L."/>
            <person name="Qin H."/>
            <person name="Bao Y."/>
            <person name="Leung R.K.K."/>
            <person name="Ng P.K.S."/>
            <person name="Zou J."/>
            <person name="Zhong X.J."/>
            <person name="Ran P.X."/>
            <person name="Zhong N.S."/>
            <person name="Liu Z.G."/>
            <person name="Tsui S.K.W."/>
        </authorList>
    </citation>
    <scope>NUCLEOTIDE SEQUENCE</scope>
    <source>
        <strain evidence="13">Derf</strain>
        <tissue evidence="13">Whole organism</tissue>
    </source>
</reference>
<evidence type="ECO:0000256" key="8">
    <source>
        <dbReference type="ARBA" id="ARBA00043957"/>
    </source>
</evidence>
<keyword evidence="4" id="KW-0378">Hydrolase</keyword>
<evidence type="ECO:0000313" key="13">
    <source>
        <dbReference type="EMBL" id="KAH9517592.1"/>
    </source>
</evidence>
<dbReference type="FunFam" id="1.10.150.80:FF:000001">
    <property type="entry name" value="Putative exosome component 10"/>
    <property type="match status" value="1"/>
</dbReference>
<dbReference type="InterPro" id="IPR012337">
    <property type="entry name" value="RNaseH-like_sf"/>
</dbReference>
<dbReference type="InterPro" id="IPR010997">
    <property type="entry name" value="HRDC-like_sf"/>
</dbReference>
<evidence type="ECO:0000256" key="7">
    <source>
        <dbReference type="ARBA" id="ARBA00023242"/>
    </source>
</evidence>
<evidence type="ECO:0000256" key="4">
    <source>
        <dbReference type="ARBA" id="ARBA00022801"/>
    </source>
</evidence>
<comment type="similarity">
    <text evidence="8">Belongs to the exosome component 10/RRP6 family.</text>
</comment>
<dbReference type="OrthoDB" id="2250022at2759"/>
<keyword evidence="5" id="KW-0271">Exosome</keyword>
<dbReference type="GO" id="GO:0071044">
    <property type="term" value="P:histone mRNA catabolic process"/>
    <property type="evidence" value="ECO:0007669"/>
    <property type="project" value="TreeGrafter"/>
</dbReference>
<sequence length="757" mass="88478">MTTSSSVSDTTATDSFTTADFNDKIKETILLAREIMQNSNAKKNEKIQDLIKIQCCNTLKILTKLNQNDLNPNSRDCNFTRTKFDDQQKIAKLIEIDDALIDKTIHYFECAENLKEKKNSVSNLIQVQMNVNQKQNNSRIFIKDFSKNNNGPLLGVNIKRKHSDNNNTGHLESKRNFMFMAASNVKRPQIAYKIKVDNAYSTPFIPKLRRKPNAIVSLEESMKPLPQNEPPANLLSGYNYPKHSYQHPYQYEIENFTISSSFFTKHDSNQFKPPPSIQEKPYKFINKRDELCELVRELKNFKEIAIDLEHHSFRSYQGLTCLLQISTDQTDYIIDVFPLWQDMQLLNEIFTLPSILKVFHSSTYDIIWLQRDLGIYVVNMFDTWVAAKTLGYQHLSLSSLVEQFCQFQMDKRFQLADWRMRPIPDEMLQYARCDTHFLLYIYRKLKQELLNTSDQTGNLLRVVMERSQQMCLKRYEKKLPEINDHVHLVWKNNLRFNQRQMAALKSLYAWRDVIARQEDESTGYVLPNNLLLKICEILPREQQGILACCNPIPPLVRQYINEIHMIIFDARSKVLIDQHSSTTVISQEKTDITIDLTNDLLIDHHSSNPNKMAIDHPDHHDHLSHEHDHVLDDQQPLLRWSKEFGKFISHKQFADNDDPMNGSHTSTSSSSNEIQSITKDMNQHSLIDMFDNDSIDCSKKYQSSTNDKKNQKEKRLPKSKIDVEMEKLFDGYITFYQRYLIKLKQKDEQSQSSSSSQ</sequence>
<dbReference type="EMBL" id="SDOV01000007">
    <property type="protein sequence ID" value="KAH7638392.1"/>
    <property type="molecule type" value="Genomic_DNA"/>
</dbReference>
<dbReference type="Proteomes" id="UP000828236">
    <property type="component" value="Unassembled WGS sequence"/>
</dbReference>
<reference evidence="12" key="2">
    <citation type="submission" date="2020-06" db="EMBL/GenBank/DDBJ databases">
        <authorList>
            <person name="Ji K."/>
            <person name="Li J."/>
        </authorList>
    </citation>
    <scope>NUCLEOTIDE SEQUENCE</scope>
    <source>
        <strain evidence="12">JKM2019</strain>
        <tissue evidence="12">Whole body</tissue>
    </source>
</reference>
<dbReference type="Proteomes" id="UP000790347">
    <property type="component" value="Unassembled WGS sequence"/>
</dbReference>
<keyword evidence="2" id="KW-0698">rRNA processing</keyword>
<organism evidence="13 14">
    <name type="scientific">Dermatophagoides farinae</name>
    <name type="common">American house dust mite</name>
    <dbReference type="NCBI Taxonomy" id="6954"/>
    <lineage>
        <taxon>Eukaryota</taxon>
        <taxon>Metazoa</taxon>
        <taxon>Ecdysozoa</taxon>
        <taxon>Arthropoda</taxon>
        <taxon>Chelicerata</taxon>
        <taxon>Arachnida</taxon>
        <taxon>Acari</taxon>
        <taxon>Acariformes</taxon>
        <taxon>Sarcoptiformes</taxon>
        <taxon>Astigmata</taxon>
        <taxon>Psoroptidia</taxon>
        <taxon>Analgoidea</taxon>
        <taxon>Pyroglyphidae</taxon>
        <taxon>Dermatophagoidinae</taxon>
        <taxon>Dermatophagoides</taxon>
    </lineage>
</organism>
<evidence type="ECO:0000256" key="1">
    <source>
        <dbReference type="ARBA" id="ARBA00004123"/>
    </source>
</evidence>
<feature type="domain" description="HRDC" evidence="11">
    <location>
        <begin position="497"/>
        <end position="577"/>
    </location>
</feature>
<evidence type="ECO:0000256" key="9">
    <source>
        <dbReference type="ARBA" id="ARBA00070365"/>
    </source>
</evidence>
<dbReference type="SUPFAM" id="SSF47819">
    <property type="entry name" value="HRDC-like"/>
    <property type="match status" value="1"/>
</dbReference>
<dbReference type="GO" id="GO:0071035">
    <property type="term" value="P:nuclear polyadenylation-dependent rRNA catabolic process"/>
    <property type="evidence" value="ECO:0007669"/>
    <property type="project" value="TreeGrafter"/>
</dbReference>
<evidence type="ECO:0000256" key="3">
    <source>
        <dbReference type="ARBA" id="ARBA00022722"/>
    </source>
</evidence>
<proteinExistence type="inferred from homology"/>
<comment type="subcellular location">
    <subcellularLocation>
        <location evidence="1">Nucleus</location>
    </subcellularLocation>
</comment>
<dbReference type="SUPFAM" id="SSF53098">
    <property type="entry name" value="Ribonuclease H-like"/>
    <property type="match status" value="1"/>
</dbReference>
<name>A0A922I2U0_DERFA</name>
<keyword evidence="6" id="KW-0269">Exonuclease</keyword>
<dbReference type="InterPro" id="IPR002121">
    <property type="entry name" value="HRDC_dom"/>
</dbReference>